<evidence type="ECO:0000256" key="6">
    <source>
        <dbReference type="ARBA" id="ARBA00022692"/>
    </source>
</evidence>
<proteinExistence type="inferred from homology"/>
<keyword evidence="10" id="KW-0408">Iron</keyword>
<dbReference type="PANTHER" id="PTHR30529:SF1">
    <property type="entry name" value="CYTOCHROME B561 HOMOLOG 2"/>
    <property type="match status" value="1"/>
</dbReference>
<keyword evidence="5" id="KW-0349">Heme</keyword>
<dbReference type="Proteomes" id="UP000092634">
    <property type="component" value="Unassembled WGS sequence"/>
</dbReference>
<comment type="cofactor">
    <cofactor evidence="1">
        <name>heme b</name>
        <dbReference type="ChEBI" id="CHEBI:60344"/>
    </cofactor>
</comment>
<evidence type="ECO:0000313" key="16">
    <source>
        <dbReference type="Proteomes" id="UP000092634"/>
    </source>
</evidence>
<dbReference type="Gene3D" id="1.20.950.20">
    <property type="entry name" value="Transmembrane di-heme cytochromes, Chain C"/>
    <property type="match status" value="1"/>
</dbReference>
<dbReference type="AlphaFoldDB" id="A0A1E8PK90"/>
<dbReference type="InterPro" id="IPR016174">
    <property type="entry name" value="Di-haem_cyt_TM"/>
</dbReference>
<dbReference type="SUPFAM" id="SSF81342">
    <property type="entry name" value="Transmembrane di-heme cytochromes"/>
    <property type="match status" value="1"/>
</dbReference>
<evidence type="ECO:0000256" key="13">
    <source>
        <dbReference type="SAM" id="Phobius"/>
    </source>
</evidence>
<dbReference type="EMBL" id="MAQB02000010">
    <property type="protein sequence ID" value="OFJ46741.1"/>
    <property type="molecule type" value="Genomic_DNA"/>
</dbReference>
<name>A0A1E8PK90_9BURK</name>
<keyword evidence="8" id="KW-0249">Electron transport</keyword>
<evidence type="ECO:0000256" key="12">
    <source>
        <dbReference type="ARBA" id="ARBA00037975"/>
    </source>
</evidence>
<comment type="caution">
    <text evidence="15">The sequence shown here is derived from an EMBL/GenBank/DDBJ whole genome shotgun (WGS) entry which is preliminary data.</text>
</comment>
<dbReference type="Pfam" id="PF01292">
    <property type="entry name" value="Ni_hydr_CYTB"/>
    <property type="match status" value="1"/>
</dbReference>
<dbReference type="GO" id="GO:0022904">
    <property type="term" value="P:respiratory electron transport chain"/>
    <property type="evidence" value="ECO:0007669"/>
    <property type="project" value="InterPro"/>
</dbReference>
<sequence length="180" mass="19756">MHIDNLSTPGWRYAAPARILHWLMAVLIPAMLALGWYMMEIEDEPGSEVYFNLHKSLGLLLLLLLAARAAWRLGHRPASLPPCVAAWQARLSRLGHGLLYAGMLLVPATGLAGALLSQSGVAFFGLALPRWFAPNHALAEQCFELHELGAWTLAGLIGLHVLAGLKHLLRDKDGVFQRML</sequence>
<keyword evidence="6 13" id="KW-0812">Transmembrane</keyword>
<evidence type="ECO:0000256" key="5">
    <source>
        <dbReference type="ARBA" id="ARBA00022617"/>
    </source>
</evidence>
<evidence type="ECO:0000259" key="14">
    <source>
        <dbReference type="Pfam" id="PF01292"/>
    </source>
</evidence>
<keyword evidence="4" id="KW-1003">Cell membrane</keyword>
<organism evidence="15 16">
    <name type="scientific">Janthinobacterium lividum</name>
    <dbReference type="NCBI Taxonomy" id="29581"/>
    <lineage>
        <taxon>Bacteria</taxon>
        <taxon>Pseudomonadati</taxon>
        <taxon>Pseudomonadota</taxon>
        <taxon>Betaproteobacteria</taxon>
        <taxon>Burkholderiales</taxon>
        <taxon>Oxalobacteraceae</taxon>
        <taxon>Janthinobacterium</taxon>
    </lineage>
</organism>
<evidence type="ECO:0000256" key="9">
    <source>
        <dbReference type="ARBA" id="ARBA00022989"/>
    </source>
</evidence>
<feature type="transmembrane region" description="Helical" evidence="13">
    <location>
        <begin position="148"/>
        <end position="169"/>
    </location>
</feature>
<dbReference type="InterPro" id="IPR052168">
    <property type="entry name" value="Cytochrome_b561_oxidase"/>
</dbReference>
<keyword evidence="7" id="KW-0479">Metal-binding</keyword>
<evidence type="ECO:0000256" key="1">
    <source>
        <dbReference type="ARBA" id="ARBA00001970"/>
    </source>
</evidence>
<evidence type="ECO:0000256" key="8">
    <source>
        <dbReference type="ARBA" id="ARBA00022982"/>
    </source>
</evidence>
<dbReference type="GO" id="GO:0005886">
    <property type="term" value="C:plasma membrane"/>
    <property type="evidence" value="ECO:0007669"/>
    <property type="project" value="UniProtKB-SubCell"/>
</dbReference>
<gene>
    <name evidence="15" type="ORF">BA896_019070</name>
</gene>
<dbReference type="PANTHER" id="PTHR30529">
    <property type="entry name" value="CYTOCHROME B561"/>
    <property type="match status" value="1"/>
</dbReference>
<accession>A0A1E8PK90</accession>
<evidence type="ECO:0000256" key="10">
    <source>
        <dbReference type="ARBA" id="ARBA00023004"/>
    </source>
</evidence>
<comment type="subcellular location">
    <subcellularLocation>
        <location evidence="2">Cell membrane</location>
        <topology evidence="2">Multi-pass membrane protein</topology>
    </subcellularLocation>
</comment>
<keyword evidence="9 13" id="KW-1133">Transmembrane helix</keyword>
<keyword evidence="3" id="KW-0813">Transport</keyword>
<feature type="transmembrane region" description="Helical" evidence="13">
    <location>
        <begin position="51"/>
        <end position="71"/>
    </location>
</feature>
<evidence type="ECO:0000256" key="2">
    <source>
        <dbReference type="ARBA" id="ARBA00004651"/>
    </source>
</evidence>
<evidence type="ECO:0000256" key="11">
    <source>
        <dbReference type="ARBA" id="ARBA00023136"/>
    </source>
</evidence>
<feature type="domain" description="Cytochrome b561 bacterial/Ni-hydrogenase" evidence="14">
    <location>
        <begin position="12"/>
        <end position="180"/>
    </location>
</feature>
<evidence type="ECO:0000256" key="3">
    <source>
        <dbReference type="ARBA" id="ARBA00022448"/>
    </source>
</evidence>
<comment type="similarity">
    <text evidence="12">Belongs to the cytochrome b561 family.</text>
</comment>
<protein>
    <submittedName>
        <fullName evidence="15">Cytochrome B</fullName>
    </submittedName>
</protein>
<feature type="transmembrane region" description="Helical" evidence="13">
    <location>
        <begin position="20"/>
        <end position="39"/>
    </location>
</feature>
<evidence type="ECO:0000313" key="15">
    <source>
        <dbReference type="EMBL" id="OFJ46741.1"/>
    </source>
</evidence>
<evidence type="ECO:0000256" key="7">
    <source>
        <dbReference type="ARBA" id="ARBA00022723"/>
    </source>
</evidence>
<dbReference type="GO" id="GO:0020037">
    <property type="term" value="F:heme binding"/>
    <property type="evidence" value="ECO:0007669"/>
    <property type="project" value="TreeGrafter"/>
</dbReference>
<reference evidence="15 16" key="1">
    <citation type="submission" date="2016-10" db="EMBL/GenBank/DDBJ databases">
        <title>Updated version of Genome Assembly of Janthinobacterium lividum ERGS5:01.</title>
        <authorList>
            <person name="Kumar R."/>
            <person name="Acharya V."/>
            <person name="Singh D."/>
        </authorList>
    </citation>
    <scope>NUCLEOTIDE SEQUENCE [LARGE SCALE GENOMIC DNA]</scope>
    <source>
        <strain evidence="15 16">ERGS5:01</strain>
    </source>
</reference>
<dbReference type="InterPro" id="IPR011577">
    <property type="entry name" value="Cyt_b561_bac/Ni-Hgenase"/>
</dbReference>
<feature type="transmembrane region" description="Helical" evidence="13">
    <location>
        <begin position="98"/>
        <end position="128"/>
    </location>
</feature>
<dbReference type="GO" id="GO:0009055">
    <property type="term" value="F:electron transfer activity"/>
    <property type="evidence" value="ECO:0007669"/>
    <property type="project" value="InterPro"/>
</dbReference>
<evidence type="ECO:0000256" key="4">
    <source>
        <dbReference type="ARBA" id="ARBA00022475"/>
    </source>
</evidence>
<dbReference type="GO" id="GO:0046872">
    <property type="term" value="F:metal ion binding"/>
    <property type="evidence" value="ECO:0007669"/>
    <property type="project" value="UniProtKB-KW"/>
</dbReference>
<keyword evidence="11 13" id="KW-0472">Membrane</keyword>